<dbReference type="EMBL" id="AKHW03001210">
    <property type="protein sequence ID" value="KYO43186.1"/>
    <property type="molecule type" value="Genomic_DNA"/>
</dbReference>
<evidence type="ECO:0000259" key="11">
    <source>
        <dbReference type="Pfam" id="PF10744"/>
    </source>
</evidence>
<dbReference type="InterPro" id="IPR019680">
    <property type="entry name" value="Mediator_Med1"/>
</dbReference>
<organism evidence="12 13">
    <name type="scientific">Alligator mississippiensis</name>
    <name type="common">American alligator</name>
    <dbReference type="NCBI Taxonomy" id="8496"/>
    <lineage>
        <taxon>Eukaryota</taxon>
        <taxon>Metazoa</taxon>
        <taxon>Chordata</taxon>
        <taxon>Craniata</taxon>
        <taxon>Vertebrata</taxon>
        <taxon>Euteleostomi</taxon>
        <taxon>Archelosauria</taxon>
        <taxon>Archosauria</taxon>
        <taxon>Crocodylia</taxon>
        <taxon>Alligatoridae</taxon>
        <taxon>Alligatorinae</taxon>
        <taxon>Alligator</taxon>
    </lineage>
</organism>
<dbReference type="Pfam" id="PF10744">
    <property type="entry name" value="Med1"/>
    <property type="match status" value="1"/>
</dbReference>
<proteinExistence type="inferred from homology"/>
<evidence type="ECO:0000256" key="9">
    <source>
        <dbReference type="RuleBase" id="RU364059"/>
    </source>
</evidence>
<keyword evidence="7 9" id="KW-0539">Nucleus</keyword>
<evidence type="ECO:0000256" key="5">
    <source>
        <dbReference type="ARBA" id="ARBA00023159"/>
    </source>
</evidence>
<dbReference type="PANTHER" id="PTHR12881:SF10">
    <property type="entry name" value="MEDIATOR OF RNA POLYMERASE II TRANSCRIPTION SUBUNIT 1"/>
    <property type="match status" value="1"/>
</dbReference>
<evidence type="ECO:0000256" key="8">
    <source>
        <dbReference type="ARBA" id="ARBA00031254"/>
    </source>
</evidence>
<evidence type="ECO:0000256" key="1">
    <source>
        <dbReference type="ARBA" id="ARBA00004123"/>
    </source>
</evidence>
<feature type="domain" description="Mediator complex subunit Med1" evidence="11">
    <location>
        <begin position="96"/>
        <end position="171"/>
    </location>
</feature>
<gene>
    <name evidence="12" type="ORF">Y1Q_0017512</name>
</gene>
<feature type="region of interest" description="Disordered" evidence="10">
    <location>
        <begin position="16"/>
        <end position="42"/>
    </location>
</feature>
<comment type="similarity">
    <text evidence="2 9">Belongs to the Mediator complex subunit 1 family.</text>
</comment>
<evidence type="ECO:0000313" key="13">
    <source>
        <dbReference type="Proteomes" id="UP000050525"/>
    </source>
</evidence>
<comment type="subcellular location">
    <subcellularLocation>
        <location evidence="1 9">Nucleus</location>
    </subcellularLocation>
</comment>
<dbReference type="GO" id="GO:0016592">
    <property type="term" value="C:mediator complex"/>
    <property type="evidence" value="ECO:0007669"/>
    <property type="project" value="InterPro"/>
</dbReference>
<reference evidence="12 13" key="1">
    <citation type="journal article" date="2012" name="Genome Biol.">
        <title>Sequencing three crocodilian genomes to illuminate the evolution of archosaurs and amniotes.</title>
        <authorList>
            <person name="St John J.A."/>
            <person name="Braun E.L."/>
            <person name="Isberg S.R."/>
            <person name="Miles L.G."/>
            <person name="Chong A.Y."/>
            <person name="Gongora J."/>
            <person name="Dalzell P."/>
            <person name="Moran C."/>
            <person name="Bed'hom B."/>
            <person name="Abzhanov A."/>
            <person name="Burgess S.C."/>
            <person name="Cooksey A.M."/>
            <person name="Castoe T.A."/>
            <person name="Crawford N.G."/>
            <person name="Densmore L.D."/>
            <person name="Drew J.C."/>
            <person name="Edwards S.V."/>
            <person name="Faircloth B.C."/>
            <person name="Fujita M.K."/>
            <person name="Greenwold M.J."/>
            <person name="Hoffmann F.G."/>
            <person name="Howard J.M."/>
            <person name="Iguchi T."/>
            <person name="Janes D.E."/>
            <person name="Khan S.Y."/>
            <person name="Kohno S."/>
            <person name="de Koning A.J."/>
            <person name="Lance S.L."/>
            <person name="McCarthy F.M."/>
            <person name="McCormack J.E."/>
            <person name="Merchant M.E."/>
            <person name="Peterson D.G."/>
            <person name="Pollock D.D."/>
            <person name="Pourmand N."/>
            <person name="Raney B.J."/>
            <person name="Roessler K.A."/>
            <person name="Sanford J.R."/>
            <person name="Sawyer R.H."/>
            <person name="Schmidt C.J."/>
            <person name="Triplett E.W."/>
            <person name="Tuberville T.D."/>
            <person name="Venegas-Anaya M."/>
            <person name="Howard J.T."/>
            <person name="Jarvis E.D."/>
            <person name="Guillette L.J.Jr."/>
            <person name="Glenn T.C."/>
            <person name="Green R.E."/>
            <person name="Ray D.A."/>
        </authorList>
    </citation>
    <scope>NUCLEOTIDE SEQUENCE [LARGE SCALE GENOMIC DNA]</scope>
    <source>
        <strain evidence="12">KSC_2009_1</strain>
    </source>
</reference>
<dbReference type="GO" id="GO:0045944">
    <property type="term" value="P:positive regulation of transcription by RNA polymerase II"/>
    <property type="evidence" value="ECO:0007669"/>
    <property type="project" value="UniProtKB-ARBA"/>
</dbReference>
<evidence type="ECO:0000313" key="12">
    <source>
        <dbReference type="EMBL" id="KYO43186.1"/>
    </source>
</evidence>
<evidence type="ECO:0000256" key="6">
    <source>
        <dbReference type="ARBA" id="ARBA00023163"/>
    </source>
</evidence>
<evidence type="ECO:0000256" key="4">
    <source>
        <dbReference type="ARBA" id="ARBA00023015"/>
    </source>
</evidence>
<evidence type="ECO:0000256" key="10">
    <source>
        <dbReference type="SAM" id="MobiDB-lite"/>
    </source>
</evidence>
<evidence type="ECO:0000256" key="3">
    <source>
        <dbReference type="ARBA" id="ARBA00020612"/>
    </source>
</evidence>
<keyword evidence="4 9" id="KW-0805">Transcription regulation</keyword>
<dbReference type="PANTHER" id="PTHR12881">
    <property type="entry name" value="MEDIATOR OF RNA POLYMERASE II TRANSCRIPTION SUBUNIT 1"/>
    <property type="match status" value="1"/>
</dbReference>
<dbReference type="GO" id="GO:0097067">
    <property type="term" value="P:cellular response to thyroid hormone stimulus"/>
    <property type="evidence" value="ECO:0007669"/>
    <property type="project" value="TreeGrafter"/>
</dbReference>
<keyword evidence="6 9" id="KW-0804">Transcription</keyword>
<dbReference type="InterPro" id="IPR051999">
    <property type="entry name" value="Mediator_complex_subunit_1"/>
</dbReference>
<comment type="function">
    <text evidence="9">Component of the Mediator complex, a coactivator involved in the regulated transcription of nearly all RNA polymerase II-dependent genes. Mediator functions as a bridge to convey information from gene-specific regulatory proteins to the basal RNA polymerase II transcription machinery. Mediator is recruited to promoters by direct interactions with regulatory proteins and serves as a scaffold for the assembly of a functional preinitiation complex with RNA polymerase II and the general transcription factors.</text>
</comment>
<comment type="caution">
    <text evidence="12">The sequence shown here is derived from an EMBL/GenBank/DDBJ whole genome shotgun (WGS) entry which is preliminary data.</text>
</comment>
<dbReference type="GO" id="GO:0042809">
    <property type="term" value="F:nuclear vitamin D receptor binding"/>
    <property type="evidence" value="ECO:0007669"/>
    <property type="project" value="TreeGrafter"/>
</dbReference>
<evidence type="ECO:0000256" key="7">
    <source>
        <dbReference type="ARBA" id="ARBA00023242"/>
    </source>
</evidence>
<dbReference type="GO" id="GO:0042974">
    <property type="term" value="F:nuclear retinoic acid receptor binding"/>
    <property type="evidence" value="ECO:0007669"/>
    <property type="project" value="TreeGrafter"/>
</dbReference>
<evidence type="ECO:0000256" key="2">
    <source>
        <dbReference type="ARBA" id="ARBA00006210"/>
    </source>
</evidence>
<accession>A0A151P277</accession>
<dbReference type="GO" id="GO:0003712">
    <property type="term" value="F:transcription coregulator activity"/>
    <property type="evidence" value="ECO:0007669"/>
    <property type="project" value="InterPro"/>
</dbReference>
<dbReference type="AlphaFoldDB" id="A0A151P277"/>
<sequence length="345" mass="37723">MEPEQDPCRVQAELGAAAAGGGGRRRQSGAGGCPGGPRAARTDSGKLISTNALMEKLRLKYAQKPWSETLKLVRICMDKPAQGSSAVTADHPLFSCLEKIQKTLNAKSLAAMMNQLECLSKQKELNSHISPNGTSCYITSDMFYVEVQLEKDGKVIDVKLAHPGEAPVMESDMKAKAYLALQSLEKDLCSMSLLYSTQDVNRVTEVLHGKVGHFVPRTGGTPMNIEFYISPYQALEEELNPGSHICGTKLFVTVGGSDMTHKLSISPLIVDSQTEDGGRLLRLEEKPIQNRKPVFLTLSDELGMDLPACFFLKFHQPSPISSSSIKKIEKLTVSSRLSEAQLFHK</sequence>
<dbReference type="Proteomes" id="UP000050525">
    <property type="component" value="Unassembled WGS sequence"/>
</dbReference>
<dbReference type="GO" id="GO:0046966">
    <property type="term" value="F:nuclear thyroid hormone receptor binding"/>
    <property type="evidence" value="ECO:0007669"/>
    <property type="project" value="TreeGrafter"/>
</dbReference>
<dbReference type="STRING" id="8496.A0A151P277"/>
<name>A0A151P277_ALLMI</name>
<keyword evidence="13" id="KW-1185">Reference proteome</keyword>
<protein>
    <recommendedName>
        <fullName evidence="3 9">Mediator of RNA polymerase II transcription subunit 1</fullName>
    </recommendedName>
    <alternativeName>
        <fullName evidence="8 9">Mediator complex subunit 1</fullName>
    </alternativeName>
</protein>
<keyword evidence="5 9" id="KW-0010">Activator</keyword>